<name>A0ABN1LWB5_9SPHN</name>
<evidence type="ECO:0008006" key="5">
    <source>
        <dbReference type="Google" id="ProtNLM"/>
    </source>
</evidence>
<evidence type="ECO:0000256" key="2">
    <source>
        <dbReference type="SAM" id="SignalP"/>
    </source>
</evidence>
<gene>
    <name evidence="3" type="ORF">GCM10009115_02740</name>
</gene>
<protein>
    <recommendedName>
        <fullName evidence="5">Lipoprotein</fullName>
    </recommendedName>
</protein>
<keyword evidence="4" id="KW-1185">Reference proteome</keyword>
<feature type="chain" id="PRO_5046258083" description="Lipoprotein" evidence="2">
    <location>
        <begin position="23"/>
        <end position="307"/>
    </location>
</feature>
<accession>A0ABN1LWB5</accession>
<reference evidence="3 4" key="1">
    <citation type="journal article" date="2019" name="Int. J. Syst. Evol. Microbiol.">
        <title>The Global Catalogue of Microorganisms (GCM) 10K type strain sequencing project: providing services to taxonomists for standard genome sequencing and annotation.</title>
        <authorList>
            <consortium name="The Broad Institute Genomics Platform"/>
            <consortium name="The Broad Institute Genome Sequencing Center for Infectious Disease"/>
            <person name="Wu L."/>
            <person name="Ma J."/>
        </authorList>
    </citation>
    <scope>NUCLEOTIDE SEQUENCE [LARGE SCALE GENOMIC DNA]</scope>
    <source>
        <strain evidence="3 4">JCM 15910</strain>
    </source>
</reference>
<dbReference type="EMBL" id="BAAAFE010000002">
    <property type="protein sequence ID" value="GAA0861172.1"/>
    <property type="molecule type" value="Genomic_DNA"/>
</dbReference>
<dbReference type="PROSITE" id="PS51257">
    <property type="entry name" value="PROKAR_LIPOPROTEIN"/>
    <property type="match status" value="1"/>
</dbReference>
<evidence type="ECO:0000313" key="3">
    <source>
        <dbReference type="EMBL" id="GAA0861172.1"/>
    </source>
</evidence>
<keyword evidence="2" id="KW-0732">Signal</keyword>
<feature type="region of interest" description="Disordered" evidence="1">
    <location>
        <begin position="20"/>
        <end position="39"/>
    </location>
</feature>
<sequence>MTHATKLVLAAAALSLAGCGSGGDGAKPSETRDLAAGEGPSGAMTYYGKKIEVDCDGIAIPPRADGGAVDDLRGLRLGVPLDTAVRFAQCPDGKEADSVMLEGDGPRLSRDEAGLKIRSFVRIATGRHQARWSSTDVLNYNPRNRLDTVDAEWSLYADGMPGQEKLYALWLTQPFAKGGEPTIASQQAALEKKYGKPSLNGDRGEMFWLRGPDGKPLPDFDRDKLRECSAGIAIYGTQMNWRPDCGLTIVALIEPAYDNPQLAQAVRVAMIDAAAYYDYEVNRFPRERDAYRASQAAAAGANEGGKF</sequence>
<organism evidence="3 4">
    <name type="scientific">Sphingopyxis soli</name>
    <dbReference type="NCBI Taxonomy" id="592051"/>
    <lineage>
        <taxon>Bacteria</taxon>
        <taxon>Pseudomonadati</taxon>
        <taxon>Pseudomonadota</taxon>
        <taxon>Alphaproteobacteria</taxon>
        <taxon>Sphingomonadales</taxon>
        <taxon>Sphingomonadaceae</taxon>
        <taxon>Sphingopyxis</taxon>
    </lineage>
</organism>
<comment type="caution">
    <text evidence="3">The sequence shown here is derived from an EMBL/GenBank/DDBJ whole genome shotgun (WGS) entry which is preliminary data.</text>
</comment>
<dbReference type="Proteomes" id="UP001500738">
    <property type="component" value="Unassembled WGS sequence"/>
</dbReference>
<proteinExistence type="predicted"/>
<feature type="signal peptide" evidence="2">
    <location>
        <begin position="1"/>
        <end position="22"/>
    </location>
</feature>
<dbReference type="RefSeq" id="WP_215352655.1">
    <property type="nucleotide sequence ID" value="NZ_BAAAFE010000002.1"/>
</dbReference>
<evidence type="ECO:0000256" key="1">
    <source>
        <dbReference type="SAM" id="MobiDB-lite"/>
    </source>
</evidence>
<evidence type="ECO:0000313" key="4">
    <source>
        <dbReference type="Proteomes" id="UP001500738"/>
    </source>
</evidence>